<dbReference type="GO" id="GO:0005840">
    <property type="term" value="C:ribosome"/>
    <property type="evidence" value="ECO:0007669"/>
    <property type="project" value="UniProtKB-KW"/>
</dbReference>
<sequence>MVKINFVNARHKRRKKILKLAKGYFGSKSVLYKTAHEQVMRSLQYSYRDRRQRKRDFRKLWIIRINACCLEHNIKYSHFIHGLSLSKVLVNRKMLADMAMQEPEMFGHYVSLAKNNLKIQQDSILVEKENQKKEAIDIENQKYFSLEQRIKKNNEFKVEDQLIQKQEKSEDLILNKMLLSELKKLAKEYKIKNISKFKKADLIKFLEEYKRK</sequence>
<dbReference type="GO" id="GO:0006412">
    <property type="term" value="P:translation"/>
    <property type="evidence" value="ECO:0007669"/>
    <property type="project" value="InterPro"/>
</dbReference>
<dbReference type="OrthoDB" id="385929at2"/>
<keyword evidence="10" id="KW-1185">Reference proteome</keyword>
<dbReference type="HAMAP" id="MF_00382">
    <property type="entry name" value="Ribosomal_bL20"/>
    <property type="match status" value="1"/>
</dbReference>
<dbReference type="InterPro" id="IPR011112">
    <property type="entry name" value="Rho-like_N"/>
</dbReference>
<comment type="function">
    <text evidence="4 6 7">Binds directly to 23S ribosomal RNA and is necessary for the in vitro assembly process of the 50S ribosomal subunit. It is not involved in the protein synthesizing functions of that subunit.</text>
</comment>
<dbReference type="GO" id="GO:1990904">
    <property type="term" value="C:ribonucleoprotein complex"/>
    <property type="evidence" value="ECO:0007669"/>
    <property type="project" value="UniProtKB-KW"/>
</dbReference>
<dbReference type="Gene3D" id="1.10.1900.20">
    <property type="entry name" value="Ribosomal protein L20"/>
    <property type="match status" value="1"/>
</dbReference>
<evidence type="ECO:0000256" key="1">
    <source>
        <dbReference type="ARBA" id="ARBA00007698"/>
    </source>
</evidence>
<dbReference type="InterPro" id="IPR005813">
    <property type="entry name" value="Ribosomal_bL20"/>
</dbReference>
<gene>
    <name evidence="6 9" type="primary">rplT</name>
    <name evidence="9" type="ORF">MDPP_0021</name>
</gene>
<evidence type="ECO:0000259" key="8">
    <source>
        <dbReference type="Pfam" id="PF07498"/>
    </source>
</evidence>
<reference evidence="9 10" key="1">
    <citation type="submission" date="2019-06" db="EMBL/GenBank/DDBJ databases">
        <title>Draft Genome Sequence of Candidatus Phytoplasma pini-Related Strain MDPP: A Resource for Comparative Genomics of Gymnosperm-infecting Phytoplasmas.</title>
        <authorList>
            <person name="Cai W."/>
            <person name="Costanzo S."/>
            <person name="Shao J."/>
            <person name="Zhao Y."/>
            <person name="Davis R."/>
        </authorList>
    </citation>
    <scope>NUCLEOTIDE SEQUENCE [LARGE SCALE GENOMIC DNA]</scope>
    <source>
        <strain evidence="9 10">MDPP</strain>
    </source>
</reference>
<dbReference type="SUPFAM" id="SSF68912">
    <property type="entry name" value="Rho N-terminal domain-like"/>
    <property type="match status" value="1"/>
</dbReference>
<evidence type="ECO:0000256" key="7">
    <source>
        <dbReference type="RuleBase" id="RU000560"/>
    </source>
</evidence>
<dbReference type="InterPro" id="IPR036269">
    <property type="entry name" value="Rho_N_sf"/>
</dbReference>
<accession>A0A559KJU2</accession>
<dbReference type="Proteomes" id="UP000320078">
    <property type="component" value="Unassembled WGS sequence"/>
</dbReference>
<dbReference type="Pfam" id="PF00453">
    <property type="entry name" value="Ribosomal_L20"/>
    <property type="match status" value="1"/>
</dbReference>
<dbReference type="PANTHER" id="PTHR10986">
    <property type="entry name" value="39S RIBOSOMAL PROTEIN L20"/>
    <property type="match status" value="1"/>
</dbReference>
<organism evidence="9 10">
    <name type="scientific">Candidatus Phytoplasma pini</name>
    <dbReference type="NCBI Taxonomy" id="267362"/>
    <lineage>
        <taxon>Bacteria</taxon>
        <taxon>Bacillati</taxon>
        <taxon>Mycoplasmatota</taxon>
        <taxon>Mollicutes</taxon>
        <taxon>Acholeplasmatales</taxon>
        <taxon>Acholeplasmataceae</taxon>
        <taxon>Candidatus Phytoplasma</taxon>
    </lineage>
</organism>
<name>A0A559KJU2_9MOLU</name>
<keyword evidence="3 6" id="KW-0687">Ribonucleoprotein</keyword>
<proteinExistence type="inferred from homology"/>
<dbReference type="GO" id="GO:0019843">
    <property type="term" value="F:rRNA binding"/>
    <property type="evidence" value="ECO:0007669"/>
    <property type="project" value="UniProtKB-UniRule"/>
</dbReference>
<dbReference type="RefSeq" id="WP_144658177.1">
    <property type="nucleotide sequence ID" value="NZ_VIAE01000001.1"/>
</dbReference>
<dbReference type="NCBIfam" id="TIGR01032">
    <property type="entry name" value="rplT_bact"/>
    <property type="match status" value="1"/>
</dbReference>
<keyword evidence="6 7" id="KW-0699">rRNA-binding</keyword>
<keyword evidence="6 7" id="KW-0694">RNA-binding</keyword>
<dbReference type="GO" id="GO:0000027">
    <property type="term" value="P:ribosomal large subunit assembly"/>
    <property type="evidence" value="ECO:0007669"/>
    <property type="project" value="UniProtKB-UniRule"/>
</dbReference>
<dbReference type="Pfam" id="PF07498">
    <property type="entry name" value="Rho_N"/>
    <property type="match status" value="1"/>
</dbReference>
<evidence type="ECO:0000313" key="9">
    <source>
        <dbReference type="EMBL" id="TVY12405.1"/>
    </source>
</evidence>
<evidence type="ECO:0000256" key="3">
    <source>
        <dbReference type="ARBA" id="ARBA00023274"/>
    </source>
</evidence>
<dbReference type="GO" id="GO:0003735">
    <property type="term" value="F:structural constituent of ribosome"/>
    <property type="evidence" value="ECO:0007669"/>
    <property type="project" value="InterPro"/>
</dbReference>
<dbReference type="SUPFAM" id="SSF74731">
    <property type="entry name" value="Ribosomal protein L20"/>
    <property type="match status" value="1"/>
</dbReference>
<protein>
    <recommendedName>
        <fullName evidence="5 6">Large ribosomal subunit protein bL20</fullName>
    </recommendedName>
</protein>
<comment type="caution">
    <text evidence="9">The sequence shown here is derived from an EMBL/GenBank/DDBJ whole genome shotgun (WGS) entry which is preliminary data.</text>
</comment>
<dbReference type="FunFam" id="1.10.1900.20:FF:000001">
    <property type="entry name" value="50S ribosomal protein L20"/>
    <property type="match status" value="1"/>
</dbReference>
<keyword evidence="2 6" id="KW-0689">Ribosomal protein</keyword>
<feature type="domain" description="Rho termination factor-like N-terminal" evidence="8">
    <location>
        <begin position="174"/>
        <end position="203"/>
    </location>
</feature>
<dbReference type="InterPro" id="IPR035566">
    <property type="entry name" value="Ribosomal_protein_bL20_C"/>
</dbReference>
<dbReference type="NCBIfam" id="NF011109">
    <property type="entry name" value="PRK14537.1"/>
    <property type="match status" value="1"/>
</dbReference>
<dbReference type="GO" id="GO:0006353">
    <property type="term" value="P:DNA-templated transcription termination"/>
    <property type="evidence" value="ECO:0007669"/>
    <property type="project" value="InterPro"/>
</dbReference>
<dbReference type="PRINTS" id="PR00062">
    <property type="entry name" value="RIBOSOMALL20"/>
</dbReference>
<comment type="similarity">
    <text evidence="1 6 7">Belongs to the bacterial ribosomal protein bL20 family.</text>
</comment>
<evidence type="ECO:0000256" key="2">
    <source>
        <dbReference type="ARBA" id="ARBA00022980"/>
    </source>
</evidence>
<dbReference type="Gene3D" id="6.10.160.10">
    <property type="match status" value="1"/>
</dbReference>
<evidence type="ECO:0000256" key="5">
    <source>
        <dbReference type="ARBA" id="ARBA00035172"/>
    </source>
</evidence>
<evidence type="ECO:0000256" key="4">
    <source>
        <dbReference type="ARBA" id="ARBA00024775"/>
    </source>
</evidence>
<dbReference type="EMBL" id="VIAE01000001">
    <property type="protein sequence ID" value="TVY12405.1"/>
    <property type="molecule type" value="Genomic_DNA"/>
</dbReference>
<dbReference type="AlphaFoldDB" id="A0A559KJU2"/>
<evidence type="ECO:0000313" key="10">
    <source>
        <dbReference type="Proteomes" id="UP000320078"/>
    </source>
</evidence>
<evidence type="ECO:0000256" key="6">
    <source>
        <dbReference type="HAMAP-Rule" id="MF_00382"/>
    </source>
</evidence>
<dbReference type="Gene3D" id="1.10.720.10">
    <property type="match status" value="1"/>
</dbReference>
<dbReference type="CDD" id="cd07026">
    <property type="entry name" value="Ribosomal_L20"/>
    <property type="match status" value="1"/>
</dbReference>